<protein>
    <submittedName>
        <fullName evidence="2">Uncharacterized protein</fullName>
    </submittedName>
</protein>
<feature type="region of interest" description="Disordered" evidence="1">
    <location>
        <begin position="39"/>
        <end position="61"/>
    </location>
</feature>
<organism evidence="2 3">
    <name type="scientific">Castilleja foliolosa</name>
    <dbReference type="NCBI Taxonomy" id="1961234"/>
    <lineage>
        <taxon>Eukaryota</taxon>
        <taxon>Viridiplantae</taxon>
        <taxon>Streptophyta</taxon>
        <taxon>Embryophyta</taxon>
        <taxon>Tracheophyta</taxon>
        <taxon>Spermatophyta</taxon>
        <taxon>Magnoliopsida</taxon>
        <taxon>eudicotyledons</taxon>
        <taxon>Gunneridae</taxon>
        <taxon>Pentapetalae</taxon>
        <taxon>asterids</taxon>
        <taxon>lamiids</taxon>
        <taxon>Lamiales</taxon>
        <taxon>Orobanchaceae</taxon>
        <taxon>Pedicularideae</taxon>
        <taxon>Castillejinae</taxon>
        <taxon>Castilleja</taxon>
    </lineage>
</organism>
<gene>
    <name evidence="2" type="ORF">CASFOL_023935</name>
</gene>
<evidence type="ECO:0000256" key="1">
    <source>
        <dbReference type="SAM" id="MobiDB-lite"/>
    </source>
</evidence>
<dbReference type="Proteomes" id="UP001632038">
    <property type="component" value="Unassembled WGS sequence"/>
</dbReference>
<accession>A0ABD3CLY3</accession>
<reference evidence="3" key="1">
    <citation type="journal article" date="2024" name="IScience">
        <title>Strigolactones Initiate the Formation of Haustorium-like Structures in Castilleja.</title>
        <authorList>
            <person name="Buerger M."/>
            <person name="Peterson D."/>
            <person name="Chory J."/>
        </authorList>
    </citation>
    <scope>NUCLEOTIDE SEQUENCE [LARGE SCALE GENOMIC DNA]</scope>
</reference>
<feature type="region of interest" description="Disordered" evidence="1">
    <location>
        <begin position="88"/>
        <end position="110"/>
    </location>
</feature>
<name>A0ABD3CLY3_9LAMI</name>
<feature type="compositionally biased region" description="Polar residues" evidence="1">
    <location>
        <begin position="39"/>
        <end position="51"/>
    </location>
</feature>
<proteinExistence type="predicted"/>
<sequence length="330" mass="37204">MSAELASLHDRTHNLSRISICKYDVNVASIETVTETNLPVQNDKNVSPNNENPDKVSPGDNNVIEINEQVLTGELLTVTENQLEESKYTSTDFSFGQEQTKPANNDVGPDDSQVIPGVEPLDMVQTDPLNEISEGNYQVNVDVSVDAVPDQTMHIPSTELEKDEIEDGLNIEKDGEKEIDVKDDILTDVLENNFETKIYNVTLEEQREVEFSDEALVSRMENGFTKNDENLIFSEAYQPNMADGETSGFNLHDPNEINYSTAGMIQFLNVDGDDLNEMDDDDHRPDDAEMRNTDNIRWSSRTRAVSKYLQGAFAKEEEEVEINHFPWTAF</sequence>
<evidence type="ECO:0000313" key="3">
    <source>
        <dbReference type="Proteomes" id="UP001632038"/>
    </source>
</evidence>
<dbReference type="AlphaFoldDB" id="A0ABD3CLY3"/>
<dbReference type="EMBL" id="JAVIJP010000032">
    <property type="protein sequence ID" value="KAL3630951.1"/>
    <property type="molecule type" value="Genomic_DNA"/>
</dbReference>
<keyword evidence="3" id="KW-1185">Reference proteome</keyword>
<evidence type="ECO:0000313" key="2">
    <source>
        <dbReference type="EMBL" id="KAL3630951.1"/>
    </source>
</evidence>
<comment type="caution">
    <text evidence="2">The sequence shown here is derived from an EMBL/GenBank/DDBJ whole genome shotgun (WGS) entry which is preliminary data.</text>
</comment>
<feature type="compositionally biased region" description="Polar residues" evidence="1">
    <location>
        <begin position="88"/>
        <end position="103"/>
    </location>
</feature>